<protein>
    <submittedName>
        <fullName evidence="2">Collagen-like protein</fullName>
    </submittedName>
</protein>
<dbReference type="EMBL" id="DVFI01000112">
    <property type="protein sequence ID" value="HIQ63564.1"/>
    <property type="molecule type" value="Genomic_DNA"/>
</dbReference>
<reference evidence="2" key="1">
    <citation type="submission" date="2020-10" db="EMBL/GenBank/DDBJ databases">
        <authorList>
            <person name="Gilroy R."/>
        </authorList>
    </citation>
    <scope>NUCLEOTIDE SEQUENCE</scope>
    <source>
        <strain evidence="2">ChiHile30-977</strain>
    </source>
</reference>
<name>A0A9D0YXJ8_9FIRM</name>
<sequence>MALTEGADGELTGEWSVPEGALVYAGLLRAEVRVRAGGTLVWHSLPLRLNVVRSLEDAAAEAVEIPKWKEVTVAVEGLPEGSEPEAEVTQDAESIDFLFRLPAAEGPEGPYFLPSVSAEGVLSWTNNGGLENPEPANIRGPQGEQGATGEQGPQGPAGPQGATGPQGEKGDTGATGPQGPKGDTGPY</sequence>
<reference evidence="2" key="2">
    <citation type="journal article" date="2021" name="PeerJ">
        <title>Extensive microbial diversity within the chicken gut microbiome revealed by metagenomics and culture.</title>
        <authorList>
            <person name="Gilroy R."/>
            <person name="Ravi A."/>
            <person name="Getino M."/>
            <person name="Pursley I."/>
            <person name="Horton D.L."/>
            <person name="Alikhan N.F."/>
            <person name="Baker D."/>
            <person name="Gharbi K."/>
            <person name="Hall N."/>
            <person name="Watson M."/>
            <person name="Adriaenssens E.M."/>
            <person name="Foster-Nyarko E."/>
            <person name="Jarju S."/>
            <person name="Secka A."/>
            <person name="Antonio M."/>
            <person name="Oren A."/>
            <person name="Chaudhuri R.R."/>
            <person name="La Ragione R."/>
            <person name="Hildebrand F."/>
            <person name="Pallen M.J."/>
        </authorList>
    </citation>
    <scope>NUCLEOTIDE SEQUENCE</scope>
    <source>
        <strain evidence="2">ChiHile30-977</strain>
    </source>
</reference>
<keyword evidence="2" id="KW-0176">Collagen</keyword>
<evidence type="ECO:0000313" key="2">
    <source>
        <dbReference type="EMBL" id="HIQ63564.1"/>
    </source>
</evidence>
<dbReference type="Proteomes" id="UP000886819">
    <property type="component" value="Unassembled WGS sequence"/>
</dbReference>
<evidence type="ECO:0000313" key="3">
    <source>
        <dbReference type="Proteomes" id="UP000886819"/>
    </source>
</evidence>
<gene>
    <name evidence="2" type="ORF">IAA66_08290</name>
</gene>
<feature type="compositionally biased region" description="Low complexity" evidence="1">
    <location>
        <begin position="140"/>
        <end position="166"/>
    </location>
</feature>
<feature type="non-terminal residue" evidence="2">
    <location>
        <position position="187"/>
    </location>
</feature>
<accession>A0A9D0YXJ8</accession>
<dbReference type="InterPro" id="IPR008160">
    <property type="entry name" value="Collagen"/>
</dbReference>
<proteinExistence type="predicted"/>
<evidence type="ECO:0000256" key="1">
    <source>
        <dbReference type="SAM" id="MobiDB-lite"/>
    </source>
</evidence>
<dbReference type="Pfam" id="PF01391">
    <property type="entry name" value="Collagen"/>
    <property type="match status" value="1"/>
</dbReference>
<comment type="caution">
    <text evidence="2">The sequence shown here is derived from an EMBL/GenBank/DDBJ whole genome shotgun (WGS) entry which is preliminary data.</text>
</comment>
<organism evidence="2 3">
    <name type="scientific">Candidatus Avichristensenella intestinipullorum</name>
    <dbReference type="NCBI Taxonomy" id="2840693"/>
    <lineage>
        <taxon>Bacteria</taxon>
        <taxon>Bacillati</taxon>
        <taxon>Bacillota</taxon>
        <taxon>Clostridia</taxon>
        <taxon>Candidatus Avichristensenella</taxon>
    </lineage>
</organism>
<dbReference type="AlphaFoldDB" id="A0A9D0YXJ8"/>
<feature type="region of interest" description="Disordered" evidence="1">
    <location>
        <begin position="124"/>
        <end position="187"/>
    </location>
</feature>